<dbReference type="EMBL" id="JBBPBM010000007">
    <property type="protein sequence ID" value="KAK8574959.1"/>
    <property type="molecule type" value="Genomic_DNA"/>
</dbReference>
<dbReference type="Proteomes" id="UP001472677">
    <property type="component" value="Unassembled WGS sequence"/>
</dbReference>
<keyword evidence="2" id="KW-0677">Repeat</keyword>
<comment type="caution">
    <text evidence="3">The sequence shown here is derived from an EMBL/GenBank/DDBJ whole genome shotgun (WGS) entry which is preliminary data.</text>
</comment>
<sequence>MTTREEFKRRPVPSTWVVNKELEDQDRGVEKETHSSAIVWSKSDGDCIVNNNNNNNEYDQSNVVAANLKCCGSNGSKPPTGRIRKGLNGELGFKSFGDGKAIVVDDEMDYSEQVCSIKNLDNGEEFVVNEIREDGMWNKLKEVGTWRQMKIEEFEICARHSLILQELMRTQNVEEGNKDNVNLIVNGGVSMFQS</sequence>
<dbReference type="InterPro" id="IPR040324">
    <property type="entry name" value="WDR44/Dgr2"/>
</dbReference>
<evidence type="ECO:0000256" key="1">
    <source>
        <dbReference type="ARBA" id="ARBA00022574"/>
    </source>
</evidence>
<keyword evidence="1" id="KW-0853">WD repeat</keyword>
<evidence type="ECO:0000313" key="4">
    <source>
        <dbReference type="Proteomes" id="UP001472677"/>
    </source>
</evidence>
<accession>A0ABR2F9L1</accession>
<evidence type="ECO:0000256" key="2">
    <source>
        <dbReference type="ARBA" id="ARBA00022737"/>
    </source>
</evidence>
<gene>
    <name evidence="3" type="ORF">V6N12_062636</name>
</gene>
<dbReference type="PANTHER" id="PTHR14221">
    <property type="entry name" value="WD REPEAT DOMAIN 44"/>
    <property type="match status" value="1"/>
</dbReference>
<keyword evidence="4" id="KW-1185">Reference proteome</keyword>
<dbReference type="PANTHER" id="PTHR14221:SF67">
    <property type="entry name" value="WD REPEAT-CONTAINING PROTEIN 44-LIKE"/>
    <property type="match status" value="1"/>
</dbReference>
<evidence type="ECO:0000313" key="3">
    <source>
        <dbReference type="EMBL" id="KAK8574959.1"/>
    </source>
</evidence>
<protein>
    <submittedName>
        <fullName evidence="3">Uncharacterized protein</fullName>
    </submittedName>
</protein>
<name>A0ABR2F9L1_9ROSI</name>
<reference evidence="3 4" key="1">
    <citation type="journal article" date="2024" name="G3 (Bethesda)">
        <title>Genome assembly of Hibiscus sabdariffa L. provides insights into metabolisms of medicinal natural products.</title>
        <authorList>
            <person name="Kim T."/>
        </authorList>
    </citation>
    <scope>NUCLEOTIDE SEQUENCE [LARGE SCALE GENOMIC DNA]</scope>
    <source>
        <strain evidence="3">TK-2024</strain>
        <tissue evidence="3">Old leaves</tissue>
    </source>
</reference>
<organism evidence="3 4">
    <name type="scientific">Hibiscus sabdariffa</name>
    <name type="common">roselle</name>
    <dbReference type="NCBI Taxonomy" id="183260"/>
    <lineage>
        <taxon>Eukaryota</taxon>
        <taxon>Viridiplantae</taxon>
        <taxon>Streptophyta</taxon>
        <taxon>Embryophyta</taxon>
        <taxon>Tracheophyta</taxon>
        <taxon>Spermatophyta</taxon>
        <taxon>Magnoliopsida</taxon>
        <taxon>eudicotyledons</taxon>
        <taxon>Gunneridae</taxon>
        <taxon>Pentapetalae</taxon>
        <taxon>rosids</taxon>
        <taxon>malvids</taxon>
        <taxon>Malvales</taxon>
        <taxon>Malvaceae</taxon>
        <taxon>Malvoideae</taxon>
        <taxon>Hibiscus</taxon>
    </lineage>
</organism>
<proteinExistence type="predicted"/>